<feature type="region of interest" description="Disordered" evidence="7">
    <location>
        <begin position="64"/>
        <end position="145"/>
    </location>
</feature>
<dbReference type="EMBL" id="CENE01000020">
    <property type="protein sequence ID" value="CEQ42059.1"/>
    <property type="molecule type" value="Genomic_DNA"/>
</dbReference>
<evidence type="ECO:0000313" key="9">
    <source>
        <dbReference type="Proteomes" id="UP000243876"/>
    </source>
</evidence>
<feature type="compositionally biased region" description="Basic and acidic residues" evidence="7">
    <location>
        <begin position="214"/>
        <end position="244"/>
    </location>
</feature>
<feature type="compositionally biased region" description="Basic residues" evidence="7">
    <location>
        <begin position="8"/>
        <end position="22"/>
    </location>
</feature>
<sequence>MSSLKSLMKARKASARLQHPHARYSPAGQLSCALCGLPLKADSLWGSHLVSKQHRVNVQRWEAEQAAAAATGSSGKRKRDDVDSDPGAEEAGKRPRDEQDGHDAGGLPADFFADPSQAPALRAASSEPTGQPPGLGQAEDDPDWAAFEAYLASAPAPSLPASSVAGGPPSRSTATATISAAPVAYEFGAPKVAQAGEEGEGEEEEEQGETEEERVEREMREEREEMMARLEEEEREQKEADEKVTVSSRAALSLQLPSLGLTDPYDCAGPQTET</sequence>
<feature type="compositionally biased region" description="Acidic residues" evidence="7">
    <location>
        <begin position="197"/>
        <end position="213"/>
    </location>
</feature>
<dbReference type="PANTHER" id="PTHR13278:SF0">
    <property type="entry name" value="ZINC FINGER PROTEIN 830"/>
    <property type="match status" value="1"/>
</dbReference>
<dbReference type="GO" id="GO:0005681">
    <property type="term" value="C:spliceosomal complex"/>
    <property type="evidence" value="ECO:0007669"/>
    <property type="project" value="InterPro"/>
</dbReference>
<proteinExistence type="predicted"/>
<dbReference type="SUPFAM" id="SSF57667">
    <property type="entry name" value="beta-beta-alpha zinc fingers"/>
    <property type="match status" value="1"/>
</dbReference>
<dbReference type="GO" id="GO:0033314">
    <property type="term" value="P:mitotic DNA replication checkpoint signaling"/>
    <property type="evidence" value="ECO:0007669"/>
    <property type="project" value="TreeGrafter"/>
</dbReference>
<organism evidence="8 9">
    <name type="scientific">Sporidiobolus salmonicolor</name>
    <name type="common">Yeast-like fungus</name>
    <name type="synonym">Sporobolomyces salmonicolor</name>
    <dbReference type="NCBI Taxonomy" id="5005"/>
    <lineage>
        <taxon>Eukaryota</taxon>
        <taxon>Fungi</taxon>
        <taxon>Dikarya</taxon>
        <taxon>Basidiomycota</taxon>
        <taxon>Pucciniomycotina</taxon>
        <taxon>Microbotryomycetes</taxon>
        <taxon>Sporidiobolales</taxon>
        <taxon>Sporidiobolaceae</taxon>
        <taxon>Sporobolomyces</taxon>
    </lineage>
</organism>
<feature type="region of interest" description="Disordered" evidence="7">
    <location>
        <begin position="1"/>
        <end position="23"/>
    </location>
</feature>
<dbReference type="GO" id="GO:0033260">
    <property type="term" value="P:nuclear DNA replication"/>
    <property type="evidence" value="ECO:0007669"/>
    <property type="project" value="TreeGrafter"/>
</dbReference>
<evidence type="ECO:0000313" key="8">
    <source>
        <dbReference type="EMBL" id="CEQ42059.1"/>
    </source>
</evidence>
<dbReference type="GO" id="GO:0008270">
    <property type="term" value="F:zinc ion binding"/>
    <property type="evidence" value="ECO:0007669"/>
    <property type="project" value="UniProtKB-KW"/>
</dbReference>
<accession>A0A0D6EQ21</accession>
<evidence type="ECO:0000256" key="6">
    <source>
        <dbReference type="ARBA" id="ARBA00023242"/>
    </source>
</evidence>
<evidence type="ECO:0000256" key="3">
    <source>
        <dbReference type="ARBA" id="ARBA00022771"/>
    </source>
</evidence>
<feature type="non-terminal residue" evidence="8">
    <location>
        <position position="1"/>
    </location>
</feature>
<evidence type="ECO:0000256" key="5">
    <source>
        <dbReference type="ARBA" id="ARBA00023054"/>
    </source>
</evidence>
<feature type="region of interest" description="Disordered" evidence="7">
    <location>
        <begin position="189"/>
        <end position="274"/>
    </location>
</feature>
<dbReference type="GO" id="GO:0044773">
    <property type="term" value="P:mitotic DNA damage checkpoint signaling"/>
    <property type="evidence" value="ECO:0007669"/>
    <property type="project" value="TreeGrafter"/>
</dbReference>
<dbReference type="GO" id="GO:0003676">
    <property type="term" value="F:nucleic acid binding"/>
    <property type="evidence" value="ECO:0007669"/>
    <property type="project" value="InterPro"/>
</dbReference>
<keyword evidence="9" id="KW-1185">Reference proteome</keyword>
<dbReference type="OrthoDB" id="77607at2759"/>
<feature type="region of interest" description="Disordered" evidence="7">
    <location>
        <begin position="157"/>
        <end position="177"/>
    </location>
</feature>
<evidence type="ECO:0000256" key="1">
    <source>
        <dbReference type="ARBA" id="ARBA00004123"/>
    </source>
</evidence>
<reference evidence="9" key="1">
    <citation type="submission" date="2015-02" db="EMBL/GenBank/DDBJ databases">
        <authorList>
            <person name="Gon?alves P."/>
        </authorList>
    </citation>
    <scope>NUCLEOTIDE SEQUENCE [LARGE SCALE GENOMIC DNA]</scope>
</reference>
<comment type="subcellular location">
    <subcellularLocation>
        <location evidence="1">Nucleus</location>
    </subcellularLocation>
</comment>
<dbReference type="Proteomes" id="UP000243876">
    <property type="component" value="Unassembled WGS sequence"/>
</dbReference>
<protein>
    <submittedName>
        <fullName evidence="8">SPOSA6832_03843-mRNA-1:cds</fullName>
    </submittedName>
</protein>
<evidence type="ECO:0000256" key="7">
    <source>
        <dbReference type="SAM" id="MobiDB-lite"/>
    </source>
</evidence>
<dbReference type="InterPro" id="IPR036236">
    <property type="entry name" value="Znf_C2H2_sf"/>
</dbReference>
<dbReference type="AlphaFoldDB" id="A0A0D6EQ21"/>
<dbReference type="InterPro" id="IPR040050">
    <property type="entry name" value="ZNF830-like"/>
</dbReference>
<evidence type="ECO:0000256" key="2">
    <source>
        <dbReference type="ARBA" id="ARBA00022723"/>
    </source>
</evidence>
<keyword evidence="5" id="KW-0175">Coiled coil</keyword>
<keyword evidence="4" id="KW-0862">Zinc</keyword>
<dbReference type="PANTHER" id="PTHR13278">
    <property type="entry name" value="ZINC FINGER PROTEIN 830"/>
    <property type="match status" value="1"/>
</dbReference>
<feature type="compositionally biased region" description="Basic and acidic residues" evidence="7">
    <location>
        <begin position="90"/>
        <end position="103"/>
    </location>
</feature>
<evidence type="ECO:0000256" key="4">
    <source>
        <dbReference type="ARBA" id="ARBA00022833"/>
    </source>
</evidence>
<name>A0A0D6EQ21_SPOSA</name>
<keyword evidence="2" id="KW-0479">Metal-binding</keyword>
<keyword evidence="3" id="KW-0863">Zinc-finger</keyword>
<keyword evidence="6" id="KW-0539">Nucleus</keyword>
<gene>
    <name evidence="8" type="primary">SPOSA6832_03843</name>
</gene>